<proteinExistence type="inferred from homology"/>
<evidence type="ECO:0000256" key="22">
    <source>
        <dbReference type="PIRSR" id="PIRSR634016-4"/>
    </source>
</evidence>
<dbReference type="CDD" id="cd09601">
    <property type="entry name" value="M1_APN-Q_like"/>
    <property type="match status" value="1"/>
</dbReference>
<keyword evidence="16" id="KW-0482">Metalloprotease</keyword>
<keyword evidence="12 21" id="KW-0862">Zinc</keyword>
<reference evidence="27 28" key="1">
    <citation type="submission" date="2020-08" db="EMBL/GenBank/DDBJ databases">
        <authorList>
            <person name="Hejnol A."/>
        </authorList>
    </citation>
    <scope>NUCLEOTIDE SEQUENCE [LARGE SCALE GENOMIC DNA]</scope>
</reference>
<feature type="binding site" evidence="21">
    <location>
        <position position="1272"/>
    </location>
    <ligand>
        <name>Zn(2+)</name>
        <dbReference type="ChEBI" id="CHEBI:29105"/>
        <note>catalytic</note>
    </ligand>
</feature>
<dbReference type="Gene3D" id="1.10.390.10">
    <property type="entry name" value="Neutral Protease Domain 2"/>
    <property type="match status" value="1"/>
</dbReference>
<feature type="region of interest" description="Disordered" evidence="23">
    <location>
        <begin position="534"/>
        <end position="611"/>
    </location>
</feature>
<evidence type="ECO:0000256" key="12">
    <source>
        <dbReference type="ARBA" id="ARBA00022833"/>
    </source>
</evidence>
<feature type="binding site" evidence="21">
    <location>
        <position position="1276"/>
    </location>
    <ligand>
        <name>Zn(2+)</name>
        <dbReference type="ChEBI" id="CHEBI:29105"/>
        <note>catalytic</note>
    </ligand>
</feature>
<evidence type="ECO:0000256" key="17">
    <source>
        <dbReference type="ARBA" id="ARBA00023136"/>
    </source>
</evidence>
<dbReference type="GO" id="GO:0004230">
    <property type="term" value="F:glutamyl aminopeptidase activity"/>
    <property type="evidence" value="ECO:0007669"/>
    <property type="project" value="UniProtKB-EC"/>
</dbReference>
<evidence type="ECO:0000256" key="19">
    <source>
        <dbReference type="ARBA" id="ARBA00023180"/>
    </source>
</evidence>
<dbReference type="EMBL" id="CAJFCJ010000001">
    <property type="protein sequence ID" value="CAD5110831.1"/>
    <property type="molecule type" value="Genomic_DNA"/>
</dbReference>
<dbReference type="GO" id="GO:0042277">
    <property type="term" value="F:peptide binding"/>
    <property type="evidence" value="ECO:0007669"/>
    <property type="project" value="TreeGrafter"/>
</dbReference>
<dbReference type="GO" id="GO:0070006">
    <property type="term" value="F:metalloaminopeptidase activity"/>
    <property type="evidence" value="ECO:0007669"/>
    <property type="project" value="TreeGrafter"/>
</dbReference>
<evidence type="ECO:0000256" key="11">
    <source>
        <dbReference type="ARBA" id="ARBA00022801"/>
    </source>
</evidence>
<keyword evidence="14" id="KW-0735">Signal-anchor</keyword>
<dbReference type="PRINTS" id="PR00756">
    <property type="entry name" value="ALADIPTASE"/>
</dbReference>
<dbReference type="Pfam" id="PF01433">
    <property type="entry name" value="Peptidase_M1"/>
    <property type="match status" value="1"/>
</dbReference>
<dbReference type="InterPro" id="IPR050344">
    <property type="entry name" value="Peptidase_M1_aminopeptidases"/>
</dbReference>
<keyword evidence="15" id="KW-1133">Transmembrane helix</keyword>
<organism evidence="27 28">
    <name type="scientific">Dimorphilus gyrociliatus</name>
    <dbReference type="NCBI Taxonomy" id="2664684"/>
    <lineage>
        <taxon>Eukaryota</taxon>
        <taxon>Metazoa</taxon>
        <taxon>Spiralia</taxon>
        <taxon>Lophotrochozoa</taxon>
        <taxon>Annelida</taxon>
        <taxon>Polychaeta</taxon>
        <taxon>Polychaeta incertae sedis</taxon>
        <taxon>Dinophilidae</taxon>
        <taxon>Dimorphilus</taxon>
    </lineage>
</organism>
<dbReference type="InterPro" id="IPR034016">
    <property type="entry name" value="M1_APN-typ"/>
</dbReference>
<dbReference type="FunFam" id="2.60.40.1730:FF:000012">
    <property type="entry name" value="Aminopeptidase N"/>
    <property type="match status" value="1"/>
</dbReference>
<keyword evidence="8" id="KW-0645">Protease</keyword>
<evidence type="ECO:0000256" key="15">
    <source>
        <dbReference type="ARBA" id="ARBA00022989"/>
    </source>
</evidence>
<evidence type="ECO:0000256" key="5">
    <source>
        <dbReference type="ARBA" id="ARBA00012567"/>
    </source>
</evidence>
<dbReference type="Pfam" id="PF17900">
    <property type="entry name" value="Peptidase_M1_N"/>
    <property type="match status" value="1"/>
</dbReference>
<comment type="subcellular location">
    <subcellularLocation>
        <location evidence="2">Cell membrane</location>
        <topology evidence="2">Single-pass type II membrane protein</topology>
    </subcellularLocation>
</comment>
<evidence type="ECO:0000256" key="23">
    <source>
        <dbReference type="SAM" id="MobiDB-lite"/>
    </source>
</evidence>
<evidence type="ECO:0000256" key="8">
    <source>
        <dbReference type="ARBA" id="ARBA00022670"/>
    </source>
</evidence>
<dbReference type="SUPFAM" id="SSF55486">
    <property type="entry name" value="Metalloproteases ('zincins'), catalytic domain"/>
    <property type="match status" value="1"/>
</dbReference>
<keyword evidence="7" id="KW-1003">Cell membrane</keyword>
<comment type="catalytic activity">
    <reaction evidence="1">
        <text>Release of N-terminal glutamate (and to a lesser extent aspartate) from a peptide.</text>
        <dbReference type="EC" id="3.4.11.7"/>
    </reaction>
</comment>
<feature type="compositionally biased region" description="Acidic residues" evidence="23">
    <location>
        <begin position="579"/>
        <end position="590"/>
    </location>
</feature>
<evidence type="ECO:0000259" key="25">
    <source>
        <dbReference type="Pfam" id="PF11838"/>
    </source>
</evidence>
<dbReference type="PANTHER" id="PTHR11533">
    <property type="entry name" value="PROTEASE M1 ZINC METALLOPROTEASE"/>
    <property type="match status" value="1"/>
</dbReference>
<dbReference type="SUPFAM" id="SSF63737">
    <property type="entry name" value="Leukotriene A4 hydrolase N-terminal domain"/>
    <property type="match status" value="1"/>
</dbReference>
<evidence type="ECO:0000256" key="13">
    <source>
        <dbReference type="ARBA" id="ARBA00022837"/>
    </source>
</evidence>
<comment type="cofactor">
    <cofactor evidence="21">
        <name>Zn(2+)</name>
        <dbReference type="ChEBI" id="CHEBI:29105"/>
    </cofactor>
    <text evidence="21">Binds 1 zinc ion per subunit.</text>
</comment>
<feature type="binding site" evidence="21">
    <location>
        <position position="1295"/>
    </location>
    <ligand>
        <name>Zn(2+)</name>
        <dbReference type="ChEBI" id="CHEBI:29105"/>
        <note>catalytic</note>
    </ligand>
</feature>
<evidence type="ECO:0000256" key="18">
    <source>
        <dbReference type="ARBA" id="ARBA00023157"/>
    </source>
</evidence>
<evidence type="ECO:0000256" key="2">
    <source>
        <dbReference type="ARBA" id="ARBA00004401"/>
    </source>
</evidence>
<keyword evidence="10 21" id="KW-0479">Metal-binding</keyword>
<evidence type="ECO:0000256" key="21">
    <source>
        <dbReference type="PIRSR" id="PIRSR634016-3"/>
    </source>
</evidence>
<feature type="site" description="Transition state stabilizer" evidence="22">
    <location>
        <position position="1356"/>
    </location>
</feature>
<feature type="active site" description="Proton acceptor" evidence="20">
    <location>
        <position position="1273"/>
    </location>
</feature>
<dbReference type="FunFam" id="1.10.390.10:FF:000006">
    <property type="entry name" value="Puromycin-sensitive aminopeptidase"/>
    <property type="match status" value="1"/>
</dbReference>
<evidence type="ECO:0000256" key="4">
    <source>
        <dbReference type="ARBA" id="ARBA00011748"/>
    </source>
</evidence>
<dbReference type="Gene3D" id="2.60.40.1730">
    <property type="entry name" value="tricorn interacting facor f3 domain"/>
    <property type="match status" value="1"/>
</dbReference>
<dbReference type="PANTHER" id="PTHR11533:SF276">
    <property type="entry name" value="GLUTAMYL AMINOPEPTIDASE"/>
    <property type="match status" value="1"/>
</dbReference>
<dbReference type="GO" id="GO:0005737">
    <property type="term" value="C:cytoplasm"/>
    <property type="evidence" value="ECO:0007669"/>
    <property type="project" value="TreeGrafter"/>
</dbReference>
<feature type="compositionally biased region" description="Acidic residues" evidence="23">
    <location>
        <begin position="536"/>
        <end position="571"/>
    </location>
</feature>
<keyword evidence="19" id="KW-0325">Glycoprotein</keyword>
<evidence type="ECO:0000256" key="3">
    <source>
        <dbReference type="ARBA" id="ARBA00010136"/>
    </source>
</evidence>
<dbReference type="GO" id="GO:0005886">
    <property type="term" value="C:plasma membrane"/>
    <property type="evidence" value="ECO:0007669"/>
    <property type="project" value="UniProtKB-SubCell"/>
</dbReference>
<comment type="subunit">
    <text evidence="4">Homodimer; disulfide-linked.</text>
</comment>
<protein>
    <recommendedName>
        <fullName evidence="5">glutamyl aminopeptidase</fullName>
        <ecNumber evidence="5">3.4.11.7</ecNumber>
    </recommendedName>
</protein>
<dbReference type="Pfam" id="PF11838">
    <property type="entry name" value="ERAP1_C"/>
    <property type="match status" value="1"/>
</dbReference>
<dbReference type="GO" id="GO:0008270">
    <property type="term" value="F:zinc ion binding"/>
    <property type="evidence" value="ECO:0007669"/>
    <property type="project" value="InterPro"/>
</dbReference>
<evidence type="ECO:0000256" key="1">
    <source>
        <dbReference type="ARBA" id="ARBA00001703"/>
    </source>
</evidence>
<dbReference type="InterPro" id="IPR027268">
    <property type="entry name" value="Peptidase_M4/M1_CTD_sf"/>
</dbReference>
<feature type="domain" description="Aminopeptidase N-like N-terminal" evidence="26">
    <location>
        <begin position="979"/>
        <end position="1165"/>
    </location>
</feature>
<evidence type="ECO:0000313" key="28">
    <source>
        <dbReference type="Proteomes" id="UP000549394"/>
    </source>
</evidence>
<feature type="domain" description="Peptidase M1 membrane alanine aminopeptidase" evidence="24">
    <location>
        <begin position="1200"/>
        <end position="1417"/>
    </location>
</feature>
<dbReference type="Proteomes" id="UP000549394">
    <property type="component" value="Unassembled WGS sequence"/>
</dbReference>
<comment type="caution">
    <text evidence="27">The sequence shown here is derived from an EMBL/GenBank/DDBJ whole genome shotgun (WGS) entry which is preliminary data.</text>
</comment>
<evidence type="ECO:0000256" key="14">
    <source>
        <dbReference type="ARBA" id="ARBA00022968"/>
    </source>
</evidence>
<dbReference type="InterPro" id="IPR042097">
    <property type="entry name" value="Aminopeptidase_N-like_N_sf"/>
</dbReference>
<keyword evidence="6" id="KW-0031">Aminopeptidase</keyword>
<dbReference type="OrthoDB" id="510539at2759"/>
<evidence type="ECO:0000256" key="16">
    <source>
        <dbReference type="ARBA" id="ARBA00023049"/>
    </source>
</evidence>
<keyword evidence="18" id="KW-1015">Disulfide bond</keyword>
<dbReference type="InterPro" id="IPR001930">
    <property type="entry name" value="Peptidase_M1"/>
</dbReference>
<dbReference type="InterPro" id="IPR014782">
    <property type="entry name" value="Peptidase_M1_dom"/>
</dbReference>
<gene>
    <name evidence="27" type="ORF">DGYR_LOCUS191</name>
</gene>
<evidence type="ECO:0000313" key="27">
    <source>
        <dbReference type="EMBL" id="CAD5110831.1"/>
    </source>
</evidence>
<dbReference type="EC" id="3.4.11.7" evidence="5"/>
<evidence type="ECO:0000259" key="26">
    <source>
        <dbReference type="Pfam" id="PF17900"/>
    </source>
</evidence>
<dbReference type="GO" id="GO:0043171">
    <property type="term" value="P:peptide catabolic process"/>
    <property type="evidence" value="ECO:0007669"/>
    <property type="project" value="TreeGrafter"/>
</dbReference>
<keyword evidence="13" id="KW-0106">Calcium</keyword>
<feature type="compositionally biased region" description="Acidic residues" evidence="23">
    <location>
        <begin position="598"/>
        <end position="611"/>
    </location>
</feature>
<evidence type="ECO:0000259" key="24">
    <source>
        <dbReference type="Pfam" id="PF01433"/>
    </source>
</evidence>
<accession>A0A7I8V3V6</accession>
<evidence type="ECO:0000256" key="6">
    <source>
        <dbReference type="ARBA" id="ARBA00022438"/>
    </source>
</evidence>
<evidence type="ECO:0000256" key="7">
    <source>
        <dbReference type="ARBA" id="ARBA00022475"/>
    </source>
</evidence>
<dbReference type="FunFam" id="1.25.50.20:FF:000001">
    <property type="entry name" value="Aminopeptidase"/>
    <property type="match status" value="1"/>
</dbReference>
<evidence type="ECO:0000256" key="10">
    <source>
        <dbReference type="ARBA" id="ARBA00022723"/>
    </source>
</evidence>
<feature type="domain" description="ERAP1-like C-terminal" evidence="25">
    <location>
        <begin position="1485"/>
        <end position="1792"/>
    </location>
</feature>
<keyword evidence="9" id="KW-0812">Transmembrane</keyword>
<dbReference type="InterPro" id="IPR045357">
    <property type="entry name" value="Aminopeptidase_N-like_N"/>
</dbReference>
<comment type="similarity">
    <text evidence="3">Belongs to the peptidase M1 family.</text>
</comment>
<sequence>MPKKFQIDGFYDSETLINSNFFQKFAHLNIFRSFHCLSKSQEERISVLRHISCLPDDFWSENSITLAIFRLASLLISDISSYEKINYNQLEFLSSQSSSIETLLINFLSSEVLIRYGDENKLSSYYKKIEFSKLPDHFENVRDDLIPYFAKGVFNILILGSVANIKDLSNTLNNTIKKFDDSEKKFKFKLCLLGLLLEACGTFYSLNKAKDKKDIVLSKFTENLIKGLRIKKKEDVELVTNSIYWKNIPYLFQPHFSEFFINGAQNENVNIISSLFSRIKVQSNYESRDFFILIFKKLSDLAKSLSGSPTDNAEETIKGLSKLFLTAFISSKKCLEVDENLTKNFFQDHYYPSMKALEKSLSCKVSFHSLFSQYFSWISQYADSNFLLYSCEGDKELLKASQSYISVNLLLTYCKSRCDDKSIKPYERMIYENITKTAHNLIEELQSNPSEKTFCDALLACVVFLSSTGFEDDHYIATIPIRLYLKERNNQCSRICELLDSVLSFKEFSTVFFKEHLEDWESAAELWNECKILEKESDEESDDEDESDEDNDDDDDDDNDNESNDKEMDDATNDKAQNEAEEENNEASDNEETKSDDNSSESDIDADQLDPDEVNKQLGQMVKSIQNEKERKLKTFYPNFMNRFLIIISRGFCGETSLDPLFALEICNVLLKRCTNISIKDRNIFFIQTFTKLVKKFSAEVSKQTVIDETLSGEVYTFIRNLFDFFTHSPAKIEGEPFNDYMKVIELLSSTICSSTKEEHGQHFEERMENYVQLVTDLIPIALSKNNIIRVSLSKFLERSMNLTLLLWPTIINVLETHRKPYANQNIVFGQRIAQLLQGLYNLATTLMNDKPKMFIDICGVTEKIRNCPNFKQFAKSFPEPPMKKLKKIWRKQAGVSETVSDEELELPFAEFRRKCAKLGFEQLRKKALKTNKTMGKMNGVGLMAGLIPKRKCSDEVKPPVSRPEQIHNNSRLPEITIPRHYDLDIFPDFYHDGSSYSGKVNIDVDIQGSINELVVHTKYLTISETKVYKDSDELEILSTFYFERNQYWVIQLKHSLVREDKVRIYLAFSGSLVRGIVGMYKSNYTNSITGERRWMVTTKMQPTDARKAFPCFDEPKYKATFKLTVKHWRNFTAIGNMPIQIERNIDSTWKTTEFETSPVMSTYLFCFAVSDFANKTTTLTNGKRLSIWAPPHIIDQVDFAMDMTTRMVKFFEDEFNMTYHLPKLDQIAVPDYPSGATEHWGLISYRQTSLLYDSNQVDATGKQRVAAVIAHELTHNYFGNLATCEWWDDLWLNEGFASFYQVKAEDDANPSWKIKDQFILKKAGVMRVDSGGARPILIDLSRPNEINSVFDIITYSKGASIVNVLEKTLGKDLFRRAIREFLKKYEYKTMNTKQFIDSVQETVREQLNVRNFLRPWLVQSGYPLISVAKRGSKLAIHQQLFQSSSKDSRTWHVRIDYTDDKGKVGKVWLNGTTTTEILLANAKWIKLNHGENGYFRVNYPEEMWNSFKDLLEKNHTALSDADRIGLLNDVFVLAENQHIKYKIALDMLKYLENEKVFVAWSTVRRNLDRISFLMEYSNNYAKWRKFLRKITNNILHELSIEDKGNHLEKLLRSNIIELACFFGNEVCIRNSTVLFNNWLTNNQPIPPNLRSSIYRMGMRFAGDEEKWDKVWNIYLNATSAQEKSLLVNSLSSIEQRWILLRFMNRALNEEYVRSQDFFSLISSVTSHSMGLATAWDWVRENYEILINKFGLTNRYFQRMVPGMVQKFKTELKLKEAEEFYKKYPEAGPGFNDRLASLAIVRNNIEWIKKHEFEIINWLDDN</sequence>
<name>A0A7I8V3V6_9ANNE</name>
<keyword evidence="28" id="KW-1185">Reference proteome</keyword>
<evidence type="ECO:0000256" key="20">
    <source>
        <dbReference type="PIRSR" id="PIRSR634016-1"/>
    </source>
</evidence>
<keyword evidence="11" id="KW-0378">Hydrolase</keyword>
<dbReference type="Gene3D" id="2.60.40.1910">
    <property type="match status" value="1"/>
</dbReference>
<dbReference type="GO" id="GO:0006508">
    <property type="term" value="P:proteolysis"/>
    <property type="evidence" value="ECO:0007669"/>
    <property type="project" value="UniProtKB-KW"/>
</dbReference>
<keyword evidence="17" id="KW-0472">Membrane</keyword>
<dbReference type="Gene3D" id="1.25.50.20">
    <property type="match status" value="1"/>
</dbReference>
<evidence type="ECO:0000256" key="9">
    <source>
        <dbReference type="ARBA" id="ARBA00022692"/>
    </source>
</evidence>
<dbReference type="GO" id="GO:0005615">
    <property type="term" value="C:extracellular space"/>
    <property type="evidence" value="ECO:0007669"/>
    <property type="project" value="TreeGrafter"/>
</dbReference>
<dbReference type="InterPro" id="IPR024571">
    <property type="entry name" value="ERAP1-like_C_dom"/>
</dbReference>